<feature type="compositionally biased region" description="Polar residues" evidence="1">
    <location>
        <begin position="49"/>
        <end position="59"/>
    </location>
</feature>
<gene>
    <name evidence="2" type="ORF">KFL_011020010</name>
</gene>
<feature type="compositionally biased region" description="Basic residues" evidence="1">
    <location>
        <begin position="583"/>
        <end position="595"/>
    </location>
</feature>
<evidence type="ECO:0000313" key="2">
    <source>
        <dbReference type="EMBL" id="GAQ92708.1"/>
    </source>
</evidence>
<evidence type="ECO:0000256" key="1">
    <source>
        <dbReference type="SAM" id="MobiDB-lite"/>
    </source>
</evidence>
<name>A0A1Y1IWR8_KLENI</name>
<protein>
    <submittedName>
        <fullName evidence="2">Uncharacterized protein</fullName>
    </submittedName>
</protein>
<sequence>MHHLSRALKLVGASSRSVARCGGSGLIRLSASQPSAKRAASPQRYAPSQPVSQTATSPPHQIVSDWLPRAILSACQLARPSGLLSSAATTHHQQASPASQPSTCYLPSATALRGPGRQPLLPIRWPPAATRAVDTVCEARCLRGLRSSPCFSACCGSPCKQNSRKGSDQRVAEFLGCDGAVVVGVEVVGNQLAMLLRNAGGEFRVLRWNLRQGGALDWFEYDDGRFAEYPASSERRNAANFELAGLHLPPEWKGKDIRLVEVDCTSTPNQAEWELRETFPNLGNVPFSPAPGWFARYRGVPNMLLDPNGWVEAVVACALVVAARYPDRPVVVWIGRSTVWEATGFKSKGDLLIRNFMATGRPQCLTMGELVADGPIAVMHLCWIAYLFLYEELAYAYWYDLTKFNAPKIMNYAINVLLVFQKKDCVQLYHPGKYRHDQFWAPKAVLETAEWKHMVKHFGWRAKPPLGANAIDGFCAKVGVGPLAWHQHIDVVNIPMANRALDLLRGLRGEGGTVKKLPKVADRPAIIAELGRARREEEARRDAAEATGESSGDETADGRAGSESAAGPSGSGPSVSAAAPAAGKRKRRHKNRKNYGNRLERIHASYTNGTWWQRALDIMSALDRDGLGGMLPDKKFELALSHMQKS</sequence>
<organism evidence="2 3">
    <name type="scientific">Klebsormidium nitens</name>
    <name type="common">Green alga</name>
    <name type="synonym">Ulothrix nitens</name>
    <dbReference type="NCBI Taxonomy" id="105231"/>
    <lineage>
        <taxon>Eukaryota</taxon>
        <taxon>Viridiplantae</taxon>
        <taxon>Streptophyta</taxon>
        <taxon>Klebsormidiophyceae</taxon>
        <taxon>Klebsormidiales</taxon>
        <taxon>Klebsormidiaceae</taxon>
        <taxon>Klebsormidium</taxon>
    </lineage>
</organism>
<feature type="compositionally biased region" description="Low complexity" evidence="1">
    <location>
        <begin position="558"/>
        <end position="582"/>
    </location>
</feature>
<reference evidence="2 3" key="1">
    <citation type="journal article" date="2014" name="Nat. Commun.">
        <title>Klebsormidium flaccidum genome reveals primary factors for plant terrestrial adaptation.</title>
        <authorList>
            <person name="Hori K."/>
            <person name="Maruyama F."/>
            <person name="Fujisawa T."/>
            <person name="Togashi T."/>
            <person name="Yamamoto N."/>
            <person name="Seo M."/>
            <person name="Sato S."/>
            <person name="Yamada T."/>
            <person name="Mori H."/>
            <person name="Tajima N."/>
            <person name="Moriyama T."/>
            <person name="Ikeuchi M."/>
            <person name="Watanabe M."/>
            <person name="Wada H."/>
            <person name="Kobayashi K."/>
            <person name="Saito M."/>
            <person name="Masuda T."/>
            <person name="Sasaki-Sekimoto Y."/>
            <person name="Mashiguchi K."/>
            <person name="Awai K."/>
            <person name="Shimojima M."/>
            <person name="Masuda S."/>
            <person name="Iwai M."/>
            <person name="Nobusawa T."/>
            <person name="Narise T."/>
            <person name="Kondo S."/>
            <person name="Saito H."/>
            <person name="Sato R."/>
            <person name="Murakawa M."/>
            <person name="Ihara Y."/>
            <person name="Oshima-Yamada Y."/>
            <person name="Ohtaka K."/>
            <person name="Satoh M."/>
            <person name="Sonobe K."/>
            <person name="Ishii M."/>
            <person name="Ohtani R."/>
            <person name="Kanamori-Sato M."/>
            <person name="Honoki R."/>
            <person name="Miyazaki D."/>
            <person name="Mochizuki H."/>
            <person name="Umetsu J."/>
            <person name="Higashi K."/>
            <person name="Shibata D."/>
            <person name="Kamiya Y."/>
            <person name="Sato N."/>
            <person name="Nakamura Y."/>
            <person name="Tabata S."/>
            <person name="Ida S."/>
            <person name="Kurokawa K."/>
            <person name="Ohta H."/>
        </authorList>
    </citation>
    <scope>NUCLEOTIDE SEQUENCE [LARGE SCALE GENOMIC DNA]</scope>
    <source>
        <strain evidence="2 3">NIES-2285</strain>
    </source>
</reference>
<dbReference type="EMBL" id="DF238051">
    <property type="protein sequence ID" value="GAQ92708.1"/>
    <property type="molecule type" value="Genomic_DNA"/>
</dbReference>
<feature type="compositionally biased region" description="Basic and acidic residues" evidence="1">
    <location>
        <begin position="533"/>
        <end position="544"/>
    </location>
</feature>
<dbReference type="AlphaFoldDB" id="A0A1Y1IWR8"/>
<dbReference type="Proteomes" id="UP000054558">
    <property type="component" value="Unassembled WGS sequence"/>
</dbReference>
<keyword evidence="3" id="KW-1185">Reference proteome</keyword>
<evidence type="ECO:0000313" key="3">
    <source>
        <dbReference type="Proteomes" id="UP000054558"/>
    </source>
</evidence>
<feature type="region of interest" description="Disordered" evidence="1">
    <location>
        <begin position="31"/>
        <end position="60"/>
    </location>
</feature>
<feature type="region of interest" description="Disordered" evidence="1">
    <location>
        <begin position="533"/>
        <end position="596"/>
    </location>
</feature>
<proteinExistence type="predicted"/>
<accession>A0A1Y1IWR8</accession>